<dbReference type="PANTHER" id="PTHR34849">
    <property type="entry name" value="SSL5025 PROTEIN"/>
    <property type="match status" value="1"/>
</dbReference>
<dbReference type="InterPro" id="IPR007367">
    <property type="entry name" value="DUF433"/>
</dbReference>
<reference evidence="1 2" key="1">
    <citation type="submission" date="2016-10" db="EMBL/GenBank/DDBJ databases">
        <authorList>
            <person name="de Groot N.N."/>
        </authorList>
    </citation>
    <scope>NUCLEOTIDE SEQUENCE [LARGE SCALE GENOMIC DNA]</scope>
    <source>
        <strain evidence="1 2">DSM 26130</strain>
    </source>
</reference>
<dbReference type="Gene3D" id="1.10.10.10">
    <property type="entry name" value="Winged helix-like DNA-binding domain superfamily/Winged helix DNA-binding domain"/>
    <property type="match status" value="1"/>
</dbReference>
<dbReference type="SUPFAM" id="SSF46689">
    <property type="entry name" value="Homeodomain-like"/>
    <property type="match status" value="1"/>
</dbReference>
<keyword evidence="2" id="KW-1185">Reference proteome</keyword>
<dbReference type="InterPro" id="IPR036388">
    <property type="entry name" value="WH-like_DNA-bd_sf"/>
</dbReference>
<organism evidence="1 2">
    <name type="scientific">Spirosoma endophyticum</name>
    <dbReference type="NCBI Taxonomy" id="662367"/>
    <lineage>
        <taxon>Bacteria</taxon>
        <taxon>Pseudomonadati</taxon>
        <taxon>Bacteroidota</taxon>
        <taxon>Cytophagia</taxon>
        <taxon>Cytophagales</taxon>
        <taxon>Cytophagaceae</taxon>
        <taxon>Spirosoma</taxon>
    </lineage>
</organism>
<dbReference type="EMBL" id="FOLQ01000002">
    <property type="protein sequence ID" value="SFC81507.1"/>
    <property type="molecule type" value="Genomic_DNA"/>
</dbReference>
<protein>
    <submittedName>
        <fullName evidence="1">Uncharacterized conserved protein, DUF433 family</fullName>
    </submittedName>
</protein>
<dbReference type="Pfam" id="PF04255">
    <property type="entry name" value="DUF433"/>
    <property type="match status" value="1"/>
</dbReference>
<dbReference type="OrthoDB" id="962266at2"/>
<evidence type="ECO:0000313" key="1">
    <source>
        <dbReference type="EMBL" id="SFC81507.1"/>
    </source>
</evidence>
<dbReference type="Proteomes" id="UP000198598">
    <property type="component" value="Unassembled WGS sequence"/>
</dbReference>
<dbReference type="STRING" id="662367.SAMN05216167_102487"/>
<dbReference type="RefSeq" id="WP_093824502.1">
    <property type="nucleotide sequence ID" value="NZ_FOLQ01000002.1"/>
</dbReference>
<dbReference type="InterPro" id="IPR009057">
    <property type="entry name" value="Homeodomain-like_sf"/>
</dbReference>
<evidence type="ECO:0000313" key="2">
    <source>
        <dbReference type="Proteomes" id="UP000198598"/>
    </source>
</evidence>
<accession>A0A1I1M7L5</accession>
<dbReference type="PANTHER" id="PTHR34849:SF4">
    <property type="entry name" value="SLR1209 PROTEIN"/>
    <property type="match status" value="1"/>
</dbReference>
<proteinExistence type="predicted"/>
<name>A0A1I1M7L5_9BACT</name>
<gene>
    <name evidence="1" type="ORF">SAMN05216167_102487</name>
</gene>
<sequence length="74" mass="8190">MSIEIRLGVADGVACIAKSRIPIWLLESFYLQGANDVDLLNAYPSLRAEDLANARAYARAHMDEITRLIAENEA</sequence>
<dbReference type="AlphaFoldDB" id="A0A1I1M7L5"/>